<dbReference type="Pfam" id="PF00583">
    <property type="entry name" value="Acetyltransf_1"/>
    <property type="match status" value="1"/>
</dbReference>
<evidence type="ECO:0000256" key="1">
    <source>
        <dbReference type="ARBA" id="ARBA00022679"/>
    </source>
</evidence>
<dbReference type="STRING" id="471853.Bcav_2852"/>
<feature type="domain" description="N-acetyltransferase" evidence="3">
    <location>
        <begin position="15"/>
        <end position="174"/>
    </location>
</feature>
<organism evidence="4 5">
    <name type="scientific">Beutenbergia cavernae (strain ATCC BAA-8 / DSM 12333 / CCUG 43141 / JCM 11478 / NBRC 16432 / NCIMB 13614 / HKI 0122)</name>
    <dbReference type="NCBI Taxonomy" id="471853"/>
    <lineage>
        <taxon>Bacteria</taxon>
        <taxon>Bacillati</taxon>
        <taxon>Actinomycetota</taxon>
        <taxon>Actinomycetes</taxon>
        <taxon>Micrococcales</taxon>
        <taxon>Beutenbergiaceae</taxon>
        <taxon>Beutenbergia</taxon>
    </lineage>
</organism>
<dbReference type="EMBL" id="CP001618">
    <property type="protein sequence ID" value="ACQ81097.1"/>
    <property type="molecule type" value="Genomic_DNA"/>
</dbReference>
<dbReference type="PANTHER" id="PTHR43072">
    <property type="entry name" value="N-ACETYLTRANSFERASE"/>
    <property type="match status" value="1"/>
</dbReference>
<dbReference type="InterPro" id="IPR016181">
    <property type="entry name" value="Acyl_CoA_acyltransferase"/>
</dbReference>
<dbReference type="Proteomes" id="UP000007962">
    <property type="component" value="Chromosome"/>
</dbReference>
<evidence type="ECO:0000313" key="4">
    <source>
        <dbReference type="EMBL" id="ACQ81097.1"/>
    </source>
</evidence>
<proteinExistence type="predicted"/>
<dbReference type="AlphaFoldDB" id="C5BYY2"/>
<dbReference type="SUPFAM" id="SSF55729">
    <property type="entry name" value="Acyl-CoA N-acyltransferases (Nat)"/>
    <property type="match status" value="1"/>
</dbReference>
<dbReference type="GO" id="GO:0016747">
    <property type="term" value="F:acyltransferase activity, transferring groups other than amino-acyl groups"/>
    <property type="evidence" value="ECO:0007669"/>
    <property type="project" value="InterPro"/>
</dbReference>
<dbReference type="CDD" id="cd04301">
    <property type="entry name" value="NAT_SF"/>
    <property type="match status" value="1"/>
</dbReference>
<evidence type="ECO:0000259" key="3">
    <source>
        <dbReference type="PROSITE" id="PS51186"/>
    </source>
</evidence>
<dbReference type="eggNOG" id="COG1247">
    <property type="taxonomic scope" value="Bacteria"/>
</dbReference>
<dbReference type="RefSeq" id="WP_015883337.1">
    <property type="nucleotide sequence ID" value="NC_012669.1"/>
</dbReference>
<dbReference type="HOGENOM" id="CLU_013985_4_5_11"/>
<dbReference type="PROSITE" id="PS51186">
    <property type="entry name" value="GNAT"/>
    <property type="match status" value="1"/>
</dbReference>
<keyword evidence="5" id="KW-1185">Reference proteome</keyword>
<keyword evidence="2" id="KW-0012">Acyltransferase</keyword>
<dbReference type="Gene3D" id="3.40.630.30">
    <property type="match status" value="1"/>
</dbReference>
<protein>
    <submittedName>
        <fullName evidence="4">GCN5-related protein N-acetyltransferase</fullName>
    </submittedName>
</protein>
<dbReference type="KEGG" id="bcv:Bcav_2852"/>
<dbReference type="PANTHER" id="PTHR43072:SF23">
    <property type="entry name" value="UPF0039 PROTEIN C11D3.02C"/>
    <property type="match status" value="1"/>
</dbReference>
<evidence type="ECO:0000313" key="5">
    <source>
        <dbReference type="Proteomes" id="UP000007962"/>
    </source>
</evidence>
<accession>C5BYY2</accession>
<reference evidence="4 5" key="1">
    <citation type="journal article" date="2009" name="Stand. Genomic Sci.">
        <title>Complete genome sequence of Beutenbergia cavernae type strain (HKI 0122).</title>
        <authorList>
            <person name="Land M."/>
            <person name="Pukall R."/>
            <person name="Abt B."/>
            <person name="Goker M."/>
            <person name="Rohde M."/>
            <person name="Glavina Del Rio T."/>
            <person name="Tice H."/>
            <person name="Copeland A."/>
            <person name="Cheng J.F."/>
            <person name="Lucas S."/>
            <person name="Chen F."/>
            <person name="Nolan M."/>
            <person name="Bruce D."/>
            <person name="Goodwin L."/>
            <person name="Pitluck S."/>
            <person name="Ivanova N."/>
            <person name="Mavromatis K."/>
            <person name="Ovchinnikova G."/>
            <person name="Pati A."/>
            <person name="Chen A."/>
            <person name="Palaniappan K."/>
            <person name="Hauser L."/>
            <person name="Chang Y.J."/>
            <person name="Jefferies C.C."/>
            <person name="Saunders E."/>
            <person name="Brettin T."/>
            <person name="Detter J.C."/>
            <person name="Han C."/>
            <person name="Chain P."/>
            <person name="Bristow J."/>
            <person name="Eisen J.A."/>
            <person name="Markowitz V."/>
            <person name="Hugenholtz P."/>
            <person name="Kyrpides N.C."/>
            <person name="Klenk H.P."/>
            <person name="Lapidus A."/>
        </authorList>
    </citation>
    <scope>NUCLEOTIDE SEQUENCE [LARGE SCALE GENOMIC DNA]</scope>
    <source>
        <strain evidence="5">ATCC BAA-8 / DSM 12333 / NBRC 16432</strain>
    </source>
</reference>
<dbReference type="InterPro" id="IPR000182">
    <property type="entry name" value="GNAT_dom"/>
</dbReference>
<sequence>MTTQSTASGRVPTNARIVAMSAAHWDRVHAIYAAGIASGHATFAEEPPTWAEFDRGKLPVLRTVAIDEAGHVLGWAACSSTSSRLVYVGVVELSLYVDPAARGRGIGTLLMSHLVAASERAGFWTLQSAVFPENTASLALHQAHGFRTVGMRTRIGRMTHGPLAGHWRDTVLLERRSTVVG</sequence>
<evidence type="ECO:0000256" key="2">
    <source>
        <dbReference type="ARBA" id="ARBA00023315"/>
    </source>
</evidence>
<gene>
    <name evidence="4" type="ordered locus">Bcav_2852</name>
</gene>
<name>C5BYY2_BEUC1</name>
<keyword evidence="1 4" id="KW-0808">Transferase</keyword>